<organism evidence="2 3">
    <name type="scientific">Kineosporia babensis</name>
    <dbReference type="NCBI Taxonomy" id="499548"/>
    <lineage>
        <taxon>Bacteria</taxon>
        <taxon>Bacillati</taxon>
        <taxon>Actinomycetota</taxon>
        <taxon>Actinomycetes</taxon>
        <taxon>Kineosporiales</taxon>
        <taxon>Kineosporiaceae</taxon>
        <taxon>Kineosporia</taxon>
    </lineage>
</organism>
<dbReference type="AlphaFoldDB" id="A0A9X1N8R3"/>
<protein>
    <submittedName>
        <fullName evidence="2">DUF2516 family protein</fullName>
    </submittedName>
</protein>
<dbReference type="InterPro" id="IPR019662">
    <property type="entry name" value="DUF2516"/>
</dbReference>
<feature type="transmembrane region" description="Helical" evidence="1">
    <location>
        <begin position="48"/>
        <end position="68"/>
    </location>
</feature>
<gene>
    <name evidence="2" type="ORF">LR394_00125</name>
</gene>
<evidence type="ECO:0000313" key="2">
    <source>
        <dbReference type="EMBL" id="MCD5309286.1"/>
    </source>
</evidence>
<accession>A0A9X1N8R3</accession>
<evidence type="ECO:0000256" key="1">
    <source>
        <dbReference type="SAM" id="Phobius"/>
    </source>
</evidence>
<dbReference type="RefSeq" id="WP_231438216.1">
    <property type="nucleotide sequence ID" value="NZ_JAJOMB010000001.1"/>
</dbReference>
<keyword evidence="1" id="KW-0812">Transmembrane</keyword>
<evidence type="ECO:0000313" key="3">
    <source>
        <dbReference type="Proteomes" id="UP001138997"/>
    </source>
</evidence>
<reference evidence="2" key="1">
    <citation type="submission" date="2021-11" db="EMBL/GenBank/DDBJ databases">
        <title>Streptomyces corallinus and Kineosporia corallina sp. nov., two new coral-derived marine actinobacteria.</title>
        <authorList>
            <person name="Buangrab K."/>
            <person name="Sutthacheep M."/>
            <person name="Yeemin T."/>
            <person name="Harunari E."/>
            <person name="Igarashi Y."/>
            <person name="Sripreechasak P."/>
            <person name="Kanchanasin P."/>
            <person name="Tanasupawat S."/>
            <person name="Phongsopitanun W."/>
        </authorList>
    </citation>
    <scope>NUCLEOTIDE SEQUENCE</scope>
    <source>
        <strain evidence="2">JCM 31032</strain>
    </source>
</reference>
<dbReference type="Proteomes" id="UP001138997">
    <property type="component" value="Unassembled WGS sequence"/>
</dbReference>
<comment type="caution">
    <text evidence="2">The sequence shown here is derived from an EMBL/GenBank/DDBJ whole genome shotgun (WGS) entry which is preliminary data.</text>
</comment>
<sequence length="105" mass="10917">MSALGSFQNLLSLTIGVLALGVMAFALVDALRQRTDAFTAAGKLTKPIWLAILGVATAIGVIFVGYPFNVFNLIAFVAAGVYLADVRPAIKSITGGGNSGPYGRW</sequence>
<keyword evidence="1" id="KW-1133">Transmembrane helix</keyword>
<dbReference type="Pfam" id="PF10724">
    <property type="entry name" value="DUF2516"/>
    <property type="match status" value="1"/>
</dbReference>
<feature type="transmembrane region" description="Helical" evidence="1">
    <location>
        <begin position="6"/>
        <end position="28"/>
    </location>
</feature>
<proteinExistence type="predicted"/>
<name>A0A9X1N8R3_9ACTN</name>
<dbReference type="EMBL" id="JAJOMB010000001">
    <property type="protein sequence ID" value="MCD5309286.1"/>
    <property type="molecule type" value="Genomic_DNA"/>
</dbReference>
<keyword evidence="1" id="KW-0472">Membrane</keyword>
<keyword evidence="3" id="KW-1185">Reference proteome</keyword>